<dbReference type="Pfam" id="PF00795">
    <property type="entry name" value="CN_hydrolase"/>
    <property type="match status" value="1"/>
</dbReference>
<keyword evidence="11" id="KW-0449">Lipoprotein</keyword>
<dbReference type="GO" id="GO:0005886">
    <property type="term" value="C:plasma membrane"/>
    <property type="evidence" value="ECO:0007669"/>
    <property type="project" value="UniProtKB-SubCell"/>
</dbReference>
<keyword evidence="12" id="KW-1185">Reference proteome</keyword>
<gene>
    <name evidence="9 11" type="primary">lnt</name>
    <name evidence="11" type="ORF">RUA8715_03092</name>
</gene>
<dbReference type="Proteomes" id="UP000202485">
    <property type="component" value="Unassembled WGS sequence"/>
</dbReference>
<keyword evidence="3 9" id="KW-1003">Cell membrane</keyword>
<dbReference type="InterPro" id="IPR045378">
    <property type="entry name" value="LNT_N"/>
</dbReference>
<proteinExistence type="inferred from homology"/>
<evidence type="ECO:0000256" key="2">
    <source>
        <dbReference type="ARBA" id="ARBA00010065"/>
    </source>
</evidence>
<dbReference type="Gene3D" id="3.60.110.10">
    <property type="entry name" value="Carbon-nitrogen hydrolase"/>
    <property type="match status" value="1"/>
</dbReference>
<dbReference type="CDD" id="cd07571">
    <property type="entry name" value="ALP_N-acyl_transferase"/>
    <property type="match status" value="1"/>
</dbReference>
<comment type="similarity">
    <text evidence="2 9">Belongs to the CN hydrolase family. Apolipoprotein N-acyltransferase subfamily.</text>
</comment>
<evidence type="ECO:0000313" key="11">
    <source>
        <dbReference type="EMBL" id="SMX47462.1"/>
    </source>
</evidence>
<evidence type="ECO:0000256" key="9">
    <source>
        <dbReference type="HAMAP-Rule" id="MF_01148"/>
    </source>
</evidence>
<feature type="transmembrane region" description="Helical" evidence="9">
    <location>
        <begin position="31"/>
        <end position="49"/>
    </location>
</feature>
<feature type="transmembrane region" description="Helical" evidence="9">
    <location>
        <begin position="123"/>
        <end position="141"/>
    </location>
</feature>
<dbReference type="AlphaFoldDB" id="A0A238KZ36"/>
<dbReference type="NCBIfam" id="TIGR00546">
    <property type="entry name" value="lnt"/>
    <property type="match status" value="1"/>
</dbReference>
<dbReference type="EC" id="2.3.1.269" evidence="9"/>
<keyword evidence="7 9" id="KW-0472">Membrane</keyword>
<dbReference type="GO" id="GO:0016410">
    <property type="term" value="F:N-acyltransferase activity"/>
    <property type="evidence" value="ECO:0007669"/>
    <property type="project" value="UniProtKB-UniRule"/>
</dbReference>
<dbReference type="InterPro" id="IPR004563">
    <property type="entry name" value="Apolipo_AcylTrfase"/>
</dbReference>
<protein>
    <recommendedName>
        <fullName evidence="9">Apolipoprotein N-acyltransferase</fullName>
        <shortName evidence="9">ALP N-acyltransferase</shortName>
        <ecNumber evidence="9">2.3.1.269</ecNumber>
    </recommendedName>
</protein>
<evidence type="ECO:0000259" key="10">
    <source>
        <dbReference type="PROSITE" id="PS50263"/>
    </source>
</evidence>
<feature type="transmembrane region" description="Helical" evidence="9">
    <location>
        <begin position="193"/>
        <end position="210"/>
    </location>
</feature>
<accession>A0A238KZ36</accession>
<reference evidence="12" key="1">
    <citation type="submission" date="2017-05" db="EMBL/GenBank/DDBJ databases">
        <authorList>
            <person name="Rodrigo-Torres L."/>
            <person name="Arahal R. D."/>
            <person name="Lucena T."/>
        </authorList>
    </citation>
    <scope>NUCLEOTIDE SEQUENCE [LARGE SCALE GENOMIC DNA]</scope>
    <source>
        <strain evidence="12">CECT 8715</strain>
    </source>
</reference>
<dbReference type="HAMAP" id="MF_01148">
    <property type="entry name" value="Lnt"/>
    <property type="match status" value="1"/>
</dbReference>
<dbReference type="RefSeq" id="WP_093964593.1">
    <property type="nucleotide sequence ID" value="NZ_FXYG01000004.1"/>
</dbReference>
<feature type="transmembrane region" description="Helical" evidence="9">
    <location>
        <begin position="161"/>
        <end position="186"/>
    </location>
</feature>
<keyword evidence="6 9" id="KW-1133">Transmembrane helix</keyword>
<keyword evidence="5 9" id="KW-0812">Transmembrane</keyword>
<dbReference type="SUPFAM" id="SSF56317">
    <property type="entry name" value="Carbon-nitrogen hydrolase"/>
    <property type="match status" value="1"/>
</dbReference>
<comment type="function">
    <text evidence="9">Catalyzes the phospholipid dependent N-acylation of the N-terminal cysteine of apolipoprotein, the last step in lipoprotein maturation.</text>
</comment>
<feature type="transmembrane region" description="Helical" evidence="9">
    <location>
        <begin position="7"/>
        <end position="25"/>
    </location>
</feature>
<evidence type="ECO:0000256" key="5">
    <source>
        <dbReference type="ARBA" id="ARBA00022692"/>
    </source>
</evidence>
<name>A0A238KZ36_9RHOB</name>
<evidence type="ECO:0000256" key="3">
    <source>
        <dbReference type="ARBA" id="ARBA00022475"/>
    </source>
</evidence>
<dbReference type="InterPro" id="IPR036526">
    <property type="entry name" value="C-N_Hydrolase_sf"/>
</dbReference>
<comment type="subcellular location">
    <subcellularLocation>
        <location evidence="1 9">Cell membrane</location>
        <topology evidence="1 9">Multi-pass membrane protein</topology>
    </subcellularLocation>
</comment>
<keyword evidence="8 9" id="KW-0012">Acyltransferase</keyword>
<dbReference type="PANTHER" id="PTHR38686">
    <property type="entry name" value="APOLIPOPROTEIN N-ACYLTRANSFERASE"/>
    <property type="match status" value="1"/>
</dbReference>
<comment type="catalytic activity">
    <reaction evidence="9">
        <text>N-terminal S-1,2-diacyl-sn-glyceryl-L-cysteinyl-[lipoprotein] + a glycerophospholipid = N-acyl-S-1,2-diacyl-sn-glyceryl-L-cysteinyl-[lipoprotein] + a 2-acyl-sn-glycero-3-phospholipid + H(+)</text>
        <dbReference type="Rhea" id="RHEA:48228"/>
        <dbReference type="Rhea" id="RHEA-COMP:14681"/>
        <dbReference type="Rhea" id="RHEA-COMP:14684"/>
        <dbReference type="ChEBI" id="CHEBI:15378"/>
        <dbReference type="ChEBI" id="CHEBI:136912"/>
        <dbReference type="ChEBI" id="CHEBI:140656"/>
        <dbReference type="ChEBI" id="CHEBI:140657"/>
        <dbReference type="ChEBI" id="CHEBI:140660"/>
        <dbReference type="EC" id="2.3.1.269"/>
    </reaction>
</comment>
<evidence type="ECO:0000256" key="8">
    <source>
        <dbReference type="ARBA" id="ARBA00023315"/>
    </source>
</evidence>
<dbReference type="PANTHER" id="PTHR38686:SF1">
    <property type="entry name" value="APOLIPOPROTEIN N-ACYLTRANSFERASE"/>
    <property type="match status" value="1"/>
</dbReference>
<feature type="transmembrane region" description="Helical" evidence="9">
    <location>
        <begin position="88"/>
        <end position="111"/>
    </location>
</feature>
<evidence type="ECO:0000256" key="6">
    <source>
        <dbReference type="ARBA" id="ARBA00022989"/>
    </source>
</evidence>
<dbReference type="UniPathway" id="UPA00666"/>
<comment type="pathway">
    <text evidence="9">Protein modification; lipoprotein biosynthesis (N-acyl transfer).</text>
</comment>
<evidence type="ECO:0000313" key="12">
    <source>
        <dbReference type="Proteomes" id="UP000202485"/>
    </source>
</evidence>
<sequence>MNPALRWPHWLHVVLAAMFGALAAFGLSPFGYWTITCIALASVAPLFLASSTRVRAAWVGWAFATGYFANALSWIIEPFQIDAERYAWMAPFALVFMAAGLALFWAFAFWFARGTREVGPRQAIVLALILSLVEMARGYVLTGFPWAGMAQIWVDAPAGQLLAWVGPYGLGAATFLLTLPLGAAVAGPRNGTALIWPFVAVVVFAGLALVQASNRPGVAETGHIVRLVQPNAPQEQKWDPSFAPLFFARQIEFTAADPRPDLIVWPETSVPAWLGSAGPYLEAIAEAARGTPVILGIQRGDGPRIYNSMIYLDEQGRQTGLYDKHHLVPFGEYVPFGDLMGKFGIHGMAATTGSGFSAGPGAAMLSAGKLGLALPLICYEAIFPQDVSAAPQRPDFLLQITNDAWFGTRTGPFQHLAQARMRAIEQGLPLARSANTGVSAMVDPYGNVIASLPLGQAGFVDAHLPAPLPPTLYARTGDGLTLGLLLVLLLPFGRNVRFGRA</sequence>
<dbReference type="PROSITE" id="PS50263">
    <property type="entry name" value="CN_HYDROLASE"/>
    <property type="match status" value="1"/>
</dbReference>
<dbReference type="GO" id="GO:0042158">
    <property type="term" value="P:lipoprotein biosynthetic process"/>
    <property type="evidence" value="ECO:0007669"/>
    <property type="project" value="UniProtKB-UniRule"/>
</dbReference>
<keyword evidence="4 9" id="KW-0808">Transferase</keyword>
<evidence type="ECO:0000256" key="1">
    <source>
        <dbReference type="ARBA" id="ARBA00004651"/>
    </source>
</evidence>
<feature type="domain" description="CN hydrolase" evidence="10">
    <location>
        <begin position="228"/>
        <end position="466"/>
    </location>
</feature>
<dbReference type="Pfam" id="PF20154">
    <property type="entry name" value="LNT_N"/>
    <property type="match status" value="1"/>
</dbReference>
<feature type="transmembrane region" description="Helical" evidence="9">
    <location>
        <begin position="56"/>
        <end position="76"/>
    </location>
</feature>
<evidence type="ECO:0000256" key="4">
    <source>
        <dbReference type="ARBA" id="ARBA00022679"/>
    </source>
</evidence>
<dbReference type="InterPro" id="IPR003010">
    <property type="entry name" value="C-N_Hydrolase"/>
</dbReference>
<dbReference type="EMBL" id="FXYG01000004">
    <property type="protein sequence ID" value="SMX47462.1"/>
    <property type="molecule type" value="Genomic_DNA"/>
</dbReference>
<evidence type="ECO:0000256" key="7">
    <source>
        <dbReference type="ARBA" id="ARBA00023136"/>
    </source>
</evidence>
<organism evidence="11 12">
    <name type="scientific">Ruegeria arenilitoris</name>
    <dbReference type="NCBI Taxonomy" id="1173585"/>
    <lineage>
        <taxon>Bacteria</taxon>
        <taxon>Pseudomonadati</taxon>
        <taxon>Pseudomonadota</taxon>
        <taxon>Alphaproteobacteria</taxon>
        <taxon>Rhodobacterales</taxon>
        <taxon>Roseobacteraceae</taxon>
        <taxon>Ruegeria</taxon>
    </lineage>
</organism>
<dbReference type="OrthoDB" id="9804277at2"/>